<dbReference type="PROSITE" id="PS01124">
    <property type="entry name" value="HTH_ARAC_FAMILY_2"/>
    <property type="match status" value="1"/>
</dbReference>
<keyword evidence="2" id="KW-0804">Transcription</keyword>
<dbReference type="PANTHER" id="PTHR43436">
    <property type="entry name" value="ARAC-FAMILY TRANSCRIPTIONAL REGULATOR"/>
    <property type="match status" value="1"/>
</dbReference>
<feature type="domain" description="HTH araC/xylS-type" evidence="3">
    <location>
        <begin position="193"/>
        <end position="291"/>
    </location>
</feature>
<evidence type="ECO:0000259" key="3">
    <source>
        <dbReference type="PROSITE" id="PS01124"/>
    </source>
</evidence>
<dbReference type="SUPFAM" id="SSF46689">
    <property type="entry name" value="Homeodomain-like"/>
    <property type="match status" value="2"/>
</dbReference>
<evidence type="ECO:0000313" key="4">
    <source>
        <dbReference type="EMBL" id="EFY06309.1"/>
    </source>
</evidence>
<dbReference type="GO" id="GO:0043565">
    <property type="term" value="F:sequence-specific DNA binding"/>
    <property type="evidence" value="ECO:0007669"/>
    <property type="project" value="InterPro"/>
</dbReference>
<evidence type="ECO:0000256" key="2">
    <source>
        <dbReference type="ARBA" id="ARBA00023163"/>
    </source>
</evidence>
<dbReference type="Pfam" id="PF06719">
    <property type="entry name" value="AraC_N"/>
    <property type="match status" value="1"/>
</dbReference>
<dbReference type="InterPro" id="IPR009594">
    <property type="entry name" value="Tscrpt_reg_HTH_AraC_N"/>
</dbReference>
<dbReference type="EMBL" id="AEVO01000134">
    <property type="protein sequence ID" value="EFY06309.1"/>
    <property type="molecule type" value="Genomic_DNA"/>
</dbReference>
<name>E8LME4_SUCHY</name>
<comment type="caution">
    <text evidence="4">The sequence shown here is derived from an EMBL/GenBank/DDBJ whole genome shotgun (WGS) entry which is preliminary data.</text>
</comment>
<organism evidence="4 5">
    <name type="scientific">Succinatimonas hippei (strain DSM 22608 / JCM 16073 / KCTC 15190 / YIT 12066)</name>
    <dbReference type="NCBI Taxonomy" id="762983"/>
    <lineage>
        <taxon>Bacteria</taxon>
        <taxon>Pseudomonadati</taxon>
        <taxon>Pseudomonadota</taxon>
        <taxon>Gammaproteobacteria</taxon>
        <taxon>Aeromonadales</taxon>
        <taxon>Succinivibrionaceae</taxon>
        <taxon>Succinatimonas</taxon>
    </lineage>
</organism>
<dbReference type="STRING" id="762983.HMPREF9444_01932"/>
<dbReference type="PANTHER" id="PTHR43436:SF1">
    <property type="entry name" value="TRANSCRIPTIONAL REGULATORY PROTEIN"/>
    <property type="match status" value="1"/>
</dbReference>
<dbReference type="SMART" id="SM00342">
    <property type="entry name" value="HTH_ARAC"/>
    <property type="match status" value="1"/>
</dbReference>
<proteinExistence type="predicted"/>
<dbReference type="InterPro" id="IPR009057">
    <property type="entry name" value="Homeodomain-like_sf"/>
</dbReference>
<dbReference type="Proteomes" id="UP000018458">
    <property type="component" value="Unassembled WGS sequence"/>
</dbReference>
<dbReference type="InterPro" id="IPR018060">
    <property type="entry name" value="HTH_AraC"/>
</dbReference>
<dbReference type="Gene3D" id="1.10.10.60">
    <property type="entry name" value="Homeodomain-like"/>
    <property type="match status" value="2"/>
</dbReference>
<keyword evidence="1" id="KW-0805">Transcription regulation</keyword>
<dbReference type="RefSeq" id="WP_009144082.1">
    <property type="nucleotide sequence ID" value="NZ_GL831060.1"/>
</dbReference>
<evidence type="ECO:0000256" key="1">
    <source>
        <dbReference type="ARBA" id="ARBA00023015"/>
    </source>
</evidence>
<dbReference type="GO" id="GO:0003700">
    <property type="term" value="F:DNA-binding transcription factor activity"/>
    <property type="evidence" value="ECO:0007669"/>
    <property type="project" value="InterPro"/>
</dbReference>
<dbReference type="AlphaFoldDB" id="E8LME4"/>
<keyword evidence="5" id="KW-1185">Reference proteome</keyword>
<accession>E8LME4</accession>
<dbReference type="eggNOG" id="COG2207">
    <property type="taxonomic scope" value="Bacteria"/>
</dbReference>
<evidence type="ECO:0000313" key="5">
    <source>
        <dbReference type="Proteomes" id="UP000018458"/>
    </source>
</evidence>
<dbReference type="OrthoDB" id="34150at2"/>
<reference evidence="4 5" key="1">
    <citation type="submission" date="2011-01" db="EMBL/GenBank/DDBJ databases">
        <authorList>
            <person name="Weinstock G."/>
            <person name="Sodergren E."/>
            <person name="Clifton S."/>
            <person name="Fulton L."/>
            <person name="Fulton B."/>
            <person name="Courtney L."/>
            <person name="Fronick C."/>
            <person name="Harrison M."/>
            <person name="Strong C."/>
            <person name="Farmer C."/>
            <person name="Delahaunty K."/>
            <person name="Markovic C."/>
            <person name="Hall O."/>
            <person name="Minx P."/>
            <person name="Tomlinson C."/>
            <person name="Mitreva M."/>
            <person name="Hou S."/>
            <person name="Chen J."/>
            <person name="Wollam A."/>
            <person name="Pepin K.H."/>
            <person name="Johnson M."/>
            <person name="Bhonagiri V."/>
            <person name="Zhang X."/>
            <person name="Suruliraj S."/>
            <person name="Warren W."/>
            <person name="Chinwalla A."/>
            <person name="Mardis E.R."/>
            <person name="Wilson R.K."/>
        </authorList>
    </citation>
    <scope>NUCLEOTIDE SEQUENCE [LARGE SCALE GENOMIC DNA]</scope>
    <source>
        <strain evidence="5">DSM 22608 / JCM 16073 / KCTC 15190 / YIT 12066</strain>
    </source>
</reference>
<dbReference type="HOGENOM" id="CLU_000445_100_0_6"/>
<dbReference type="Pfam" id="PF12833">
    <property type="entry name" value="HTH_18"/>
    <property type="match status" value="1"/>
</dbReference>
<protein>
    <submittedName>
        <fullName evidence="4">Transcriptional regulator, AraC family</fullName>
    </submittedName>
</protein>
<sequence>MTSNLYTDLKQQILNIALCDGVYDIGISDLKICKRSKTSNLKKCFYDAMILFMVQGEKQTVVNHNKFQYHEGQCIVTGVAMPSLSAVTRADSNHPMLCIGLDFNDSLMLEVLNSIENHYLDNSLPSDIFVIDASETLADAFLRLLKLRNEDPFSRNFLSQNIIKEIYFRIIISPLGNFLRHFYKEGTPSNQIAKAIKFLKDHFKEEININDLSDKIHMSPSAFFRNFSKVTGTTPLQYQKQLRLYEAQRILLQQDINTQKAAFLVGYKSANQFCRDYKKLFGNPPKTNIKLLSA</sequence>
<gene>
    <name evidence="4" type="ORF">HMPREF9444_01932</name>
</gene>